<reference evidence="2 3" key="1">
    <citation type="submission" date="2015-12" db="EMBL/GenBank/DDBJ databases">
        <title>Dictyostelia acquired genes for synthesis and detection of signals that induce cell-type specialization by lateral gene transfer from prokaryotes.</title>
        <authorList>
            <person name="Gloeckner G."/>
            <person name="Schaap P."/>
        </authorList>
    </citation>
    <scope>NUCLEOTIDE SEQUENCE [LARGE SCALE GENOMIC DNA]</scope>
    <source>
        <strain evidence="2 3">TK</strain>
    </source>
</reference>
<gene>
    <name evidence="2" type="ORF">DLAC_03998</name>
</gene>
<proteinExistence type="predicted"/>
<dbReference type="InParanoid" id="A0A151ZRZ6"/>
<name>A0A151ZRZ6_TIELA</name>
<dbReference type="FunCoup" id="A0A151ZRZ6">
    <property type="interactions" value="55"/>
</dbReference>
<keyword evidence="1" id="KW-1133">Transmembrane helix</keyword>
<feature type="transmembrane region" description="Helical" evidence="1">
    <location>
        <begin position="1182"/>
        <end position="1207"/>
    </location>
</feature>
<keyword evidence="3" id="KW-1185">Reference proteome</keyword>
<evidence type="ECO:0000256" key="1">
    <source>
        <dbReference type="SAM" id="Phobius"/>
    </source>
</evidence>
<protein>
    <submittedName>
        <fullName evidence="2">Uncharacterized protein</fullName>
    </submittedName>
</protein>
<evidence type="ECO:0000313" key="3">
    <source>
        <dbReference type="Proteomes" id="UP000076078"/>
    </source>
</evidence>
<sequence length="1241" mass="137646">METTNEYCNSNSGNIEYNGNRVKISNVDDYASISISPEVKPTFNADGFYFMKLKFNTSYTITATCKDQTVTTAPVLFTEGFSYEVTNAPCFGSFGSVQIYSHYLSMKMSINGNNPVTIAKDAQGNHYPVNLAVMDTTQVYFYTGDDFTQSCRVPLGITEITDKQPTVTTTPRECWQSTPNGKISVSNFASYTNITIGSKVHQGGNFTGLEAGPYVLVLTSNQCGEQSINVMVDLRYPRLNLQVDDSCPSNISVTPSTESIGPSSTATFTMDNNVNPPPWLITSNGQYHAFVSITGQVFSTCFQSRYFTIGLSLLPIRYEVVSSEIKCDDTPSVKIKIISLNPLLSLTDLQFQDIKDKSTFQLASDNTLTIPYDHRILVTANNGCFSNAESYTIYFPLPYPVINILGDKTGYCFENVSIYIPNYMDFTQLYMVNGGQPPSRDLQLRDENVAALSLYPVNGLFENIPRTIGYNLYFDYKNCSSVSSKYTPDPIGIRLQSFSGLYRPDRVSFQHKILTQPNCVSLQGQVEMTMYHDVRGLLCNQTLTYSEGEDIQFYCKIDDCYVNQNWTAPASMKPYTNPEFNITTTPAPCRYGTGQATITTNVEDYYLKYMTIDGIHYEYSRTINSLRVGNHTIVLYFKENWTQCSDSYSFNVEVESSDNTFEATIDSITHLSGTCDGAGGSITLPSGVYSGSLMLTHTITYQEIPITDTASGLSSGNYTFSFRSADGTCSGSTIVEIKSIPANSLTYSILRQPTCEPGFEMNDKHPADGIAVFKLNNGDAQIDKIVNYYTGDQTTGSWVVGVAPGVNIFTIFSQQCQYQVEFNATLHPPNFGTKKLYKRNCAHNNDHIRIYSNNSNVNIDNVEAEVGDWNPDGGILSGVYGESEITIYWNGVCSTLFTLPNEEFDLSGVPEYPKFEVHWSCDNQYNGYVQLLNPEKWIQVSLNGKQPDSLGRIYDLINFNDNEYVPMQFTYKANLCSESEVGFNGLPELDGLLTLSGLNIQNESCSGSIDGTLEFTGSSGYVYHLSQRSIGSSEGIDRDVYPNYLPYNTPADDSTSFTNMIGNFYYKVFSAPVSHPTCRKVTDALISYSQEPEIDFLMQCNADTLSYVANTSFPRVTGATLTLKNDTPVEVGGEYPASVEVHSPTCQRKFETSLVLQPPTTGSGDVCSQIDEPTTEKKKNNLGLILGLVLGLTALLFGVLVIAYFVYKSKKMIPEPKLKTSNPRHSVSIFTGGQIKQLDEF</sequence>
<evidence type="ECO:0000313" key="2">
    <source>
        <dbReference type="EMBL" id="KYQ96705.1"/>
    </source>
</evidence>
<keyword evidence="1" id="KW-0472">Membrane</keyword>
<dbReference type="OrthoDB" id="24043at2759"/>
<dbReference type="Proteomes" id="UP000076078">
    <property type="component" value="Unassembled WGS sequence"/>
</dbReference>
<organism evidence="2 3">
    <name type="scientific">Tieghemostelium lacteum</name>
    <name type="common">Slime mold</name>
    <name type="synonym">Dictyostelium lacteum</name>
    <dbReference type="NCBI Taxonomy" id="361077"/>
    <lineage>
        <taxon>Eukaryota</taxon>
        <taxon>Amoebozoa</taxon>
        <taxon>Evosea</taxon>
        <taxon>Eumycetozoa</taxon>
        <taxon>Dictyostelia</taxon>
        <taxon>Dictyosteliales</taxon>
        <taxon>Raperosteliaceae</taxon>
        <taxon>Tieghemostelium</taxon>
    </lineage>
</organism>
<accession>A0A151ZRZ6</accession>
<dbReference type="STRING" id="361077.A0A151ZRZ6"/>
<dbReference type="AlphaFoldDB" id="A0A151ZRZ6"/>
<keyword evidence="1" id="KW-0812">Transmembrane</keyword>
<dbReference type="OMA" id="NDHIRIY"/>
<dbReference type="EMBL" id="LODT01000021">
    <property type="protein sequence ID" value="KYQ96705.1"/>
    <property type="molecule type" value="Genomic_DNA"/>
</dbReference>
<comment type="caution">
    <text evidence="2">The sequence shown here is derived from an EMBL/GenBank/DDBJ whole genome shotgun (WGS) entry which is preliminary data.</text>
</comment>